<comment type="caution">
    <text evidence="1">The sequence shown here is derived from an EMBL/GenBank/DDBJ whole genome shotgun (WGS) entry which is preliminary data.</text>
</comment>
<evidence type="ECO:0000313" key="1">
    <source>
        <dbReference type="EMBL" id="HGS86588.1"/>
    </source>
</evidence>
<dbReference type="AlphaFoldDB" id="A0A7C4Q1G0"/>
<sequence length="314" mass="35198">MPFTDRSDLFGAVHEDGINRLVRHIMRQRPSLFNYATPFFHNNAELFCVKFEVDDKVLKAKNPLFTEQEPLPILGAPVPIGLNFCLQLTDAQLDFHPGNVFGLPPELGRLADQRFALRLKGCMGIDCPPKELIDELLPLIERYLVAQQQLAIGETKERVPGISTHYTPPSSAFDNRERERPRTVALPTRSLICFCLELYAVGHFEWGTVPGSQQIWLKTRLDGLEIVDIEPKDMESAIECYLTTVLKLGILPRLIIPLEKMVLDISKEFQEMGLTLGRTVTLQPSAVPADVPNNPAVEEDQIKAFLKLTVTGGA</sequence>
<proteinExistence type="predicted"/>
<reference evidence="1" key="1">
    <citation type="journal article" date="2020" name="mSystems">
        <title>Genome- and Community-Level Interaction Insights into Carbon Utilization and Element Cycling Functions of Hydrothermarchaeota in Hydrothermal Sediment.</title>
        <authorList>
            <person name="Zhou Z."/>
            <person name="Liu Y."/>
            <person name="Xu W."/>
            <person name="Pan J."/>
            <person name="Luo Z.H."/>
            <person name="Li M."/>
        </authorList>
    </citation>
    <scope>NUCLEOTIDE SEQUENCE [LARGE SCALE GENOMIC DNA]</scope>
    <source>
        <strain evidence="1">SpSt-556</strain>
    </source>
</reference>
<name>A0A7C4Q1G0_9CHLR</name>
<protein>
    <submittedName>
        <fullName evidence="1">Uncharacterized protein</fullName>
    </submittedName>
</protein>
<organism evidence="1">
    <name type="scientific">Bellilinea caldifistulae</name>
    <dbReference type="NCBI Taxonomy" id="360411"/>
    <lineage>
        <taxon>Bacteria</taxon>
        <taxon>Bacillati</taxon>
        <taxon>Chloroflexota</taxon>
        <taxon>Anaerolineae</taxon>
        <taxon>Anaerolineales</taxon>
        <taxon>Anaerolineaceae</taxon>
        <taxon>Bellilinea</taxon>
    </lineage>
</organism>
<accession>A0A7C4Q1G0</accession>
<gene>
    <name evidence="1" type="ORF">ENT17_03115</name>
</gene>
<dbReference type="EMBL" id="DSXR01000040">
    <property type="protein sequence ID" value="HGS86588.1"/>
    <property type="molecule type" value="Genomic_DNA"/>
</dbReference>